<reference evidence="1 2" key="1">
    <citation type="submission" date="2021-05" db="EMBL/GenBank/DDBJ databases">
        <title>Novel species in genus Cellulomonas.</title>
        <authorList>
            <person name="Zhang G."/>
        </authorList>
    </citation>
    <scope>NUCLEOTIDE SEQUENCE [LARGE SCALE GENOMIC DNA]</scope>
    <source>
        <strain evidence="2">zg-ZUI157</strain>
    </source>
</reference>
<dbReference type="EMBL" id="CP076023">
    <property type="protein sequence ID" value="QWC17004.1"/>
    <property type="molecule type" value="Genomic_DNA"/>
</dbReference>
<evidence type="ECO:0000313" key="1">
    <source>
        <dbReference type="EMBL" id="QWC17004.1"/>
    </source>
</evidence>
<protein>
    <submittedName>
        <fullName evidence="1">Uncharacterized protein</fullName>
    </submittedName>
</protein>
<sequence length="114" mass="12386">MRRCRARTPRRTSAWAARWGGGRGCGNRPAHDYDYDYDHDHDHRTGTVTLSSPVDLSERLDPATLHVGEEITVTPARVATSAVPGVPVVDVVQGSTRGVRADARRGRAAGTLRV</sequence>
<name>A0ABX8GLM1_9CELL</name>
<keyword evidence="2" id="KW-1185">Reference proteome</keyword>
<dbReference type="Proteomes" id="UP000679335">
    <property type="component" value="Chromosome"/>
</dbReference>
<proteinExistence type="predicted"/>
<evidence type="ECO:0000313" key="2">
    <source>
        <dbReference type="Proteomes" id="UP000679335"/>
    </source>
</evidence>
<accession>A0ABX8GLM1</accession>
<dbReference type="RefSeq" id="WP_208198158.1">
    <property type="nucleotide sequence ID" value="NZ_CP076023.1"/>
</dbReference>
<gene>
    <name evidence="1" type="ORF">KKR89_05130</name>
</gene>
<organism evidence="1 2">
    <name type="scientific">Cellulomonas dongxiuzhuiae</name>
    <dbReference type="NCBI Taxonomy" id="2819979"/>
    <lineage>
        <taxon>Bacteria</taxon>
        <taxon>Bacillati</taxon>
        <taxon>Actinomycetota</taxon>
        <taxon>Actinomycetes</taxon>
        <taxon>Micrococcales</taxon>
        <taxon>Cellulomonadaceae</taxon>
        <taxon>Cellulomonas</taxon>
    </lineage>
</organism>